<dbReference type="PANTHER" id="PTHR33993">
    <property type="entry name" value="GLYOXALASE-RELATED"/>
    <property type="match status" value="1"/>
</dbReference>
<evidence type="ECO:0000313" key="3">
    <source>
        <dbReference type="Proteomes" id="UP000502035"/>
    </source>
</evidence>
<dbReference type="Gene3D" id="3.10.180.10">
    <property type="entry name" value="2,3-Dihydroxybiphenyl 1,2-Dioxygenase, domain 1"/>
    <property type="match status" value="2"/>
</dbReference>
<dbReference type="InterPro" id="IPR041581">
    <property type="entry name" value="Glyoxalase_6"/>
</dbReference>
<evidence type="ECO:0000313" key="2">
    <source>
        <dbReference type="EMBL" id="QIK74827.1"/>
    </source>
</evidence>
<dbReference type="KEGG" id="npi:G7071_04670"/>
<dbReference type="SUPFAM" id="SSF54593">
    <property type="entry name" value="Glyoxalase/Bleomycin resistance protein/Dihydroxybiphenyl dioxygenase"/>
    <property type="match status" value="2"/>
</dbReference>
<keyword evidence="3" id="KW-1185">Reference proteome</keyword>
<feature type="domain" description="VOC" evidence="1">
    <location>
        <begin position="144"/>
        <end position="259"/>
    </location>
</feature>
<dbReference type="InterPro" id="IPR029068">
    <property type="entry name" value="Glyas_Bleomycin-R_OHBP_Dase"/>
</dbReference>
<name>A0A6G7YDZ2_9ACTN</name>
<dbReference type="RefSeq" id="WP_166315502.1">
    <property type="nucleotide sequence ID" value="NZ_CP049866.1"/>
</dbReference>
<proteinExistence type="predicted"/>
<evidence type="ECO:0000259" key="1">
    <source>
        <dbReference type="PROSITE" id="PS51819"/>
    </source>
</evidence>
<dbReference type="PANTHER" id="PTHR33993:SF14">
    <property type="entry name" value="GB|AAF24581.1"/>
    <property type="match status" value="1"/>
</dbReference>
<dbReference type="CDD" id="cd07247">
    <property type="entry name" value="SgaA_N_like"/>
    <property type="match status" value="2"/>
</dbReference>
<dbReference type="EMBL" id="CP049866">
    <property type="protein sequence ID" value="QIK74827.1"/>
    <property type="molecule type" value="Genomic_DNA"/>
</dbReference>
<dbReference type="Pfam" id="PF00903">
    <property type="entry name" value="Glyoxalase"/>
    <property type="match status" value="1"/>
</dbReference>
<dbReference type="InterPro" id="IPR037523">
    <property type="entry name" value="VOC_core"/>
</dbReference>
<dbReference type="Pfam" id="PF18029">
    <property type="entry name" value="Glyoxalase_6"/>
    <property type="match status" value="1"/>
</dbReference>
<sequence length="266" mass="28064">MAKFDRYDQGTPSWIEHTSADPQASKEFYGQVFGWDFEESTMTGDDGQDLGSYSIAKLGDDRVAGLGPVMDGAQPSSWGVYLAADDVDDAVAKAQQAGGQVLAEPMDVPDQGRMAWVADPTGAPVGLWQDKGFAGCQRANEHATLIWNELETPDLDRAAPFYGAVLGLTTETIEMPGSPEPYVMLNANGRSVAGLTPPPAPDVPAHWNVSFNVDDVDAAVAHASELGATTITPAFDVEGVGRLAVLQDPQGASFVLMQNPPDGAQG</sequence>
<protein>
    <submittedName>
        <fullName evidence="2">VOC family protein</fullName>
    </submittedName>
</protein>
<feature type="domain" description="VOC" evidence="1">
    <location>
        <begin position="11"/>
        <end position="130"/>
    </location>
</feature>
<organism evidence="2 3">
    <name type="scientific">Nocardioides piscis</name>
    <dbReference type="NCBI Taxonomy" id="2714938"/>
    <lineage>
        <taxon>Bacteria</taxon>
        <taxon>Bacillati</taxon>
        <taxon>Actinomycetota</taxon>
        <taxon>Actinomycetes</taxon>
        <taxon>Propionibacteriales</taxon>
        <taxon>Nocardioidaceae</taxon>
        <taxon>Nocardioides</taxon>
    </lineage>
</organism>
<reference evidence="2 3" key="1">
    <citation type="submission" date="2020-03" db="EMBL/GenBank/DDBJ databases">
        <title>Nocardioides sp. nov., isolated from fish.</title>
        <authorList>
            <person name="Hyun D.-W."/>
            <person name="Bae J.-W."/>
        </authorList>
    </citation>
    <scope>NUCLEOTIDE SEQUENCE [LARGE SCALE GENOMIC DNA]</scope>
    <source>
        <strain evidence="2 3">HDW12A</strain>
    </source>
</reference>
<dbReference type="InterPro" id="IPR052164">
    <property type="entry name" value="Anthracycline_SecMetBiosynth"/>
</dbReference>
<accession>A0A6G7YDZ2</accession>
<gene>
    <name evidence="2" type="ORF">G7071_04670</name>
</gene>
<dbReference type="InterPro" id="IPR004360">
    <property type="entry name" value="Glyas_Fos-R_dOase_dom"/>
</dbReference>
<dbReference type="PROSITE" id="PS51819">
    <property type="entry name" value="VOC"/>
    <property type="match status" value="2"/>
</dbReference>
<dbReference type="Proteomes" id="UP000502035">
    <property type="component" value="Chromosome"/>
</dbReference>
<dbReference type="AlphaFoldDB" id="A0A6G7YDZ2"/>